<accession>A0A015SP44</accession>
<dbReference type="PROSITE" id="PS51737">
    <property type="entry name" value="RECOMBINASE_DNA_BIND"/>
    <property type="match status" value="1"/>
</dbReference>
<evidence type="ECO:0000256" key="6">
    <source>
        <dbReference type="SAM" id="Coils"/>
    </source>
</evidence>
<dbReference type="InterPro" id="IPR036162">
    <property type="entry name" value="Resolvase-like_N_sf"/>
</dbReference>
<evidence type="ECO:0000256" key="4">
    <source>
        <dbReference type="PIRSR" id="PIRSR606118-50"/>
    </source>
</evidence>
<keyword evidence="6" id="KW-0175">Coiled coil</keyword>
<evidence type="ECO:0000256" key="2">
    <source>
        <dbReference type="ARBA" id="ARBA00023125"/>
    </source>
</evidence>
<dbReference type="Gene3D" id="3.90.1750.20">
    <property type="entry name" value="Putative Large Serine Recombinase, Chain B, Domain 2"/>
    <property type="match status" value="1"/>
</dbReference>
<dbReference type="Proteomes" id="UP000020529">
    <property type="component" value="Unassembled WGS sequence"/>
</dbReference>
<dbReference type="SMART" id="SM00857">
    <property type="entry name" value="Resolvase"/>
    <property type="match status" value="1"/>
</dbReference>
<dbReference type="GO" id="GO:0003677">
    <property type="term" value="F:DNA binding"/>
    <property type="evidence" value="ECO:0007669"/>
    <property type="project" value="UniProtKB-KW"/>
</dbReference>
<keyword evidence="1" id="KW-0229">DNA integration</keyword>
<evidence type="ECO:0000256" key="5">
    <source>
        <dbReference type="PROSITE-ProRule" id="PRU10137"/>
    </source>
</evidence>
<reference evidence="9 10" key="1">
    <citation type="submission" date="2014-02" db="EMBL/GenBank/DDBJ databases">
        <authorList>
            <person name="Sears C."/>
            <person name="Carroll K."/>
            <person name="Sack B.R."/>
            <person name="Qadri F."/>
            <person name="Myers L.L."/>
            <person name="Chung G.-T."/>
            <person name="Escheverria P."/>
            <person name="Fraser C.M."/>
            <person name="Sadzewicz L."/>
            <person name="Shefchek K.A."/>
            <person name="Tallon L."/>
            <person name="Das S.P."/>
            <person name="Daugherty S."/>
            <person name="Mongodin E.F."/>
        </authorList>
    </citation>
    <scope>NUCLEOTIDE SEQUENCE [LARGE SCALE GENOMIC DNA]</scope>
    <source>
        <strain evidence="10">3988T(B)14</strain>
    </source>
</reference>
<comment type="caution">
    <text evidence="9">The sequence shown here is derived from an EMBL/GenBank/DDBJ whole genome shotgun (WGS) entry which is preliminary data.</text>
</comment>
<keyword evidence="3" id="KW-0233">DNA recombination</keyword>
<dbReference type="InterPro" id="IPR050639">
    <property type="entry name" value="SSR_resolvase"/>
</dbReference>
<dbReference type="InterPro" id="IPR025827">
    <property type="entry name" value="Zn_ribbon_recom_dom"/>
</dbReference>
<dbReference type="PROSITE" id="PS51736">
    <property type="entry name" value="RECOMBINASES_3"/>
    <property type="match status" value="1"/>
</dbReference>
<dbReference type="InterPro" id="IPR006119">
    <property type="entry name" value="Resolv_N"/>
</dbReference>
<dbReference type="AlphaFoldDB" id="A0A015SP44"/>
<evidence type="ECO:0000313" key="9">
    <source>
        <dbReference type="EMBL" id="EXY73999.1"/>
    </source>
</evidence>
<protein>
    <submittedName>
        <fullName evidence="9">Recombinase family protein</fullName>
    </submittedName>
</protein>
<sequence>MGLGLFIPIFVSILIDIDVINNAKIRNNMDKRVIIYCRVSTQQQTTDRQKEELLKFAAENHWNVEEEDIFIDVISGFKKGEFRPEYAKMLERVEHGDIDIILFSEFSRLARNATELLEQIKLFIDRGIHLYFDKQKLWVKDNDKDVGSIILLHVLAVMSSYEIELFVERSLSGKITKVQAGHGGGDERAYGYMHNENKQIVINPIESKIVARIFEMYVGGYSSIQISEILNAEKVPAPYIRKLNEYKKNREAKGLEVKEYKFDTDNLKWRISTINRLMHNELYKGNRRITFYKPDPTNPLPLSERQDREIVYEYSEHMESLRIVSDELFQQAQDKLSKAHYNKNNAVRHENLLKHLMVCGECGANFSVGKSNETSKNYISGGRTYKCYGRVNRKDKPRTCTNGAELRQWKLDGLVLQLSIQMFAEINIQQTNTLRIENIGKEIEELIQIKSSKNTELVEAENLYKKTLKRLIAIEDDEVANNLISDAKHKYDETKNVLRKAMDKLSREITTKRITIDNLKRLNANPLLINKMDEIRKNKDLVKTMIDEYIDKITIFRLHELWLLVVVAYKGGEEMWGTIKCARYKKEEMFYDELHCHYGVEFQGWLLNNTEHCFSYDKSTRTITYHGGSEIYVEFKSGEYDYDTFNQMIQETGWMGCFPFYAYEDSGKDLSAPSNEGLEKSLQENRIDWKAHNEKVLERLLSKS</sequence>
<evidence type="ECO:0000313" key="10">
    <source>
        <dbReference type="Proteomes" id="UP000020529"/>
    </source>
</evidence>
<dbReference type="Pfam" id="PF13408">
    <property type="entry name" value="Zn_ribbon_recom"/>
    <property type="match status" value="1"/>
</dbReference>
<feature type="domain" description="Recombinase" evidence="8">
    <location>
        <begin position="189"/>
        <end position="342"/>
    </location>
</feature>
<evidence type="ECO:0000259" key="8">
    <source>
        <dbReference type="PROSITE" id="PS51737"/>
    </source>
</evidence>
<dbReference type="InterPro" id="IPR011109">
    <property type="entry name" value="DNA_bind_recombinase_dom"/>
</dbReference>
<evidence type="ECO:0000259" key="7">
    <source>
        <dbReference type="PROSITE" id="PS51736"/>
    </source>
</evidence>
<dbReference type="InterPro" id="IPR006118">
    <property type="entry name" value="Recombinase_CS"/>
</dbReference>
<evidence type="ECO:0000256" key="3">
    <source>
        <dbReference type="ARBA" id="ARBA00023172"/>
    </source>
</evidence>
<dbReference type="Gene3D" id="3.40.50.1390">
    <property type="entry name" value="Resolvase, N-terminal catalytic domain"/>
    <property type="match status" value="1"/>
</dbReference>
<feature type="active site" description="O-(5'-phospho-DNA)-serine intermediate" evidence="4 5">
    <location>
        <position position="40"/>
    </location>
</feature>
<dbReference type="PANTHER" id="PTHR30461">
    <property type="entry name" value="DNA-INVERTASE FROM LAMBDOID PROPHAGE"/>
    <property type="match status" value="1"/>
</dbReference>
<evidence type="ECO:0000256" key="1">
    <source>
        <dbReference type="ARBA" id="ARBA00022908"/>
    </source>
</evidence>
<dbReference type="PANTHER" id="PTHR30461:SF23">
    <property type="entry name" value="DNA RECOMBINASE-RELATED"/>
    <property type="match status" value="1"/>
</dbReference>
<gene>
    <name evidence="9" type="ORF">M124_2209</name>
</gene>
<dbReference type="PROSITE" id="PS00397">
    <property type="entry name" value="RECOMBINASES_1"/>
    <property type="match status" value="1"/>
</dbReference>
<proteinExistence type="predicted"/>
<keyword evidence="2" id="KW-0238">DNA-binding</keyword>
<feature type="coiled-coil region" evidence="6">
    <location>
        <begin position="443"/>
        <end position="522"/>
    </location>
</feature>
<dbReference type="EMBL" id="JGCY01000327">
    <property type="protein sequence ID" value="EXY73999.1"/>
    <property type="molecule type" value="Genomic_DNA"/>
</dbReference>
<dbReference type="InterPro" id="IPR038109">
    <property type="entry name" value="DNA_bind_recomb_sf"/>
</dbReference>
<dbReference type="PATRIC" id="fig|1339315.3.peg.2921"/>
<dbReference type="GO" id="GO:0015074">
    <property type="term" value="P:DNA integration"/>
    <property type="evidence" value="ECO:0007669"/>
    <property type="project" value="UniProtKB-KW"/>
</dbReference>
<dbReference type="SUPFAM" id="SSF53041">
    <property type="entry name" value="Resolvase-like"/>
    <property type="match status" value="1"/>
</dbReference>
<organism evidence="9 10">
    <name type="scientific">Bacteroides fragilis str. 3988T(B)14</name>
    <dbReference type="NCBI Taxonomy" id="1339315"/>
    <lineage>
        <taxon>Bacteria</taxon>
        <taxon>Pseudomonadati</taxon>
        <taxon>Bacteroidota</taxon>
        <taxon>Bacteroidia</taxon>
        <taxon>Bacteroidales</taxon>
        <taxon>Bacteroidaceae</taxon>
        <taxon>Bacteroides</taxon>
    </lineage>
</organism>
<name>A0A015SP44_BACFG</name>
<dbReference type="GO" id="GO:0000150">
    <property type="term" value="F:DNA strand exchange activity"/>
    <property type="evidence" value="ECO:0007669"/>
    <property type="project" value="InterPro"/>
</dbReference>
<dbReference type="CDD" id="cd00338">
    <property type="entry name" value="Ser_Recombinase"/>
    <property type="match status" value="1"/>
</dbReference>
<feature type="domain" description="Resolvase/invertase-type recombinase catalytic" evidence="7">
    <location>
        <begin position="32"/>
        <end position="181"/>
    </location>
</feature>
<dbReference type="Pfam" id="PF00239">
    <property type="entry name" value="Resolvase"/>
    <property type="match status" value="1"/>
</dbReference>
<dbReference type="Pfam" id="PF07508">
    <property type="entry name" value="Recombinase"/>
    <property type="match status" value="1"/>
</dbReference>